<dbReference type="Proteomes" id="UP000789595">
    <property type="component" value="Unassembled WGS sequence"/>
</dbReference>
<keyword evidence="2" id="KW-1185">Reference proteome</keyword>
<proteinExistence type="predicted"/>
<reference evidence="1" key="1">
    <citation type="submission" date="2021-11" db="EMBL/GenBank/DDBJ databases">
        <authorList>
            <consortium name="Genoscope - CEA"/>
            <person name="William W."/>
        </authorList>
    </citation>
    <scope>NUCLEOTIDE SEQUENCE</scope>
</reference>
<dbReference type="EMBL" id="CAKKNE010000005">
    <property type="protein sequence ID" value="CAH0376957.1"/>
    <property type="molecule type" value="Genomic_DNA"/>
</dbReference>
<protein>
    <submittedName>
        <fullName evidence="1">Uncharacterized protein</fullName>
    </submittedName>
</protein>
<accession>A0A8J2X5Y6</accession>
<dbReference type="AlphaFoldDB" id="A0A8J2X5Y6"/>
<evidence type="ECO:0000313" key="2">
    <source>
        <dbReference type="Proteomes" id="UP000789595"/>
    </source>
</evidence>
<comment type="caution">
    <text evidence="1">The sequence shown here is derived from an EMBL/GenBank/DDBJ whole genome shotgun (WGS) entry which is preliminary data.</text>
</comment>
<organism evidence="1 2">
    <name type="scientific">Pelagomonas calceolata</name>
    <dbReference type="NCBI Taxonomy" id="35677"/>
    <lineage>
        <taxon>Eukaryota</taxon>
        <taxon>Sar</taxon>
        <taxon>Stramenopiles</taxon>
        <taxon>Ochrophyta</taxon>
        <taxon>Pelagophyceae</taxon>
        <taxon>Pelagomonadales</taxon>
        <taxon>Pelagomonadaceae</taxon>
        <taxon>Pelagomonas</taxon>
    </lineage>
</organism>
<evidence type="ECO:0000313" key="1">
    <source>
        <dbReference type="EMBL" id="CAH0376957.1"/>
    </source>
</evidence>
<gene>
    <name evidence="1" type="ORF">PECAL_5P15460</name>
</gene>
<name>A0A8J2X5Y6_9STRA</name>
<sequence length="139" mass="15399">MLQLRWSRTSTSGNVGAVLYLLVDWIRRAMPGSLPNGTTLLIPGGTLANPEWLGDALGHWTDPALAVKVVDVLIEDYVDDWHPRYDDLARSMSVNWADSGKRARFVAPFVERQAQEDADIATADAEAPHIVDDGMYNHL</sequence>